<evidence type="ECO:0000256" key="1">
    <source>
        <dbReference type="SAM" id="Phobius"/>
    </source>
</evidence>
<dbReference type="Proteomes" id="UP000257136">
    <property type="component" value="Unassembled WGS sequence"/>
</dbReference>
<accession>A0A3E0EV91</accession>
<proteinExistence type="predicted"/>
<name>A0A3E0EV91_9FLAO</name>
<organism evidence="2 3">
    <name type="scientific">Flavobacterium aquicola</name>
    <dbReference type="NCBI Taxonomy" id="1682742"/>
    <lineage>
        <taxon>Bacteria</taxon>
        <taxon>Pseudomonadati</taxon>
        <taxon>Bacteroidota</taxon>
        <taxon>Flavobacteriia</taxon>
        <taxon>Flavobacteriales</taxon>
        <taxon>Flavobacteriaceae</taxon>
        <taxon>Flavobacterium</taxon>
    </lineage>
</organism>
<keyword evidence="3" id="KW-1185">Reference proteome</keyword>
<dbReference type="AlphaFoldDB" id="A0A3E0EV91"/>
<gene>
    <name evidence="2" type="ORF">C8P67_102293</name>
</gene>
<dbReference type="EMBL" id="QUNI01000002">
    <property type="protein sequence ID" value="REH01037.1"/>
    <property type="molecule type" value="Genomic_DNA"/>
</dbReference>
<comment type="caution">
    <text evidence="2">The sequence shown here is derived from an EMBL/GenBank/DDBJ whole genome shotgun (WGS) entry which is preliminary data.</text>
</comment>
<evidence type="ECO:0000313" key="2">
    <source>
        <dbReference type="EMBL" id="REH01037.1"/>
    </source>
</evidence>
<feature type="transmembrane region" description="Helical" evidence="1">
    <location>
        <begin position="12"/>
        <end position="31"/>
    </location>
</feature>
<sequence length="54" mass="6415">MIKRVFYQQKIGGFFSFNILVFFYLSDYIIFIKKKRHSSCNILKSGYGKVNARV</sequence>
<reference evidence="2 3" key="1">
    <citation type="submission" date="2018-08" db="EMBL/GenBank/DDBJ databases">
        <title>Genomic Encyclopedia of Archaeal and Bacterial Type Strains, Phase II (KMG-II): from individual species to whole genera.</title>
        <authorList>
            <person name="Goeker M."/>
        </authorList>
    </citation>
    <scope>NUCLEOTIDE SEQUENCE [LARGE SCALE GENOMIC DNA]</scope>
    <source>
        <strain evidence="2 3">DSM 100880</strain>
    </source>
</reference>
<evidence type="ECO:0000313" key="3">
    <source>
        <dbReference type="Proteomes" id="UP000257136"/>
    </source>
</evidence>
<keyword evidence="1" id="KW-0812">Transmembrane</keyword>
<protein>
    <submittedName>
        <fullName evidence="2">Uncharacterized protein</fullName>
    </submittedName>
</protein>
<keyword evidence="1" id="KW-1133">Transmembrane helix</keyword>
<keyword evidence="1" id="KW-0472">Membrane</keyword>